<feature type="compositionally biased region" description="Low complexity" evidence="1">
    <location>
        <begin position="133"/>
        <end position="142"/>
    </location>
</feature>
<feature type="region of interest" description="Disordered" evidence="1">
    <location>
        <begin position="440"/>
        <end position="468"/>
    </location>
</feature>
<dbReference type="VEuPathDB" id="FungiDB:CC1G_06050"/>
<feature type="compositionally biased region" description="Polar residues" evidence="1">
    <location>
        <begin position="688"/>
        <end position="703"/>
    </location>
</feature>
<accession>A8N4H3</accession>
<feature type="compositionally biased region" description="Acidic residues" evidence="1">
    <location>
        <begin position="179"/>
        <end position="193"/>
    </location>
</feature>
<dbReference type="Proteomes" id="UP000001861">
    <property type="component" value="Unassembled WGS sequence"/>
</dbReference>
<feature type="region of interest" description="Disordered" evidence="1">
    <location>
        <begin position="895"/>
        <end position="944"/>
    </location>
</feature>
<feature type="compositionally biased region" description="Basic and acidic residues" evidence="1">
    <location>
        <begin position="147"/>
        <end position="156"/>
    </location>
</feature>
<feature type="region of interest" description="Disordered" evidence="1">
    <location>
        <begin position="1"/>
        <end position="211"/>
    </location>
</feature>
<feature type="compositionally biased region" description="Basic and acidic residues" evidence="1">
    <location>
        <begin position="768"/>
        <end position="782"/>
    </location>
</feature>
<proteinExistence type="predicted"/>
<feature type="compositionally biased region" description="Low complexity" evidence="1">
    <location>
        <begin position="42"/>
        <end position="61"/>
    </location>
</feature>
<feature type="compositionally biased region" description="Basic residues" evidence="1">
    <location>
        <begin position="489"/>
        <end position="498"/>
    </location>
</feature>
<sequence>MDSPFSLTTASTSTLIIHIPDPNTTDEKEIRISAEPDSTAHNPETNDTPTNPTRNHLNLSIAPPPPPSSLPNPFNNVASARKGPPLQIATAPHTSQSAKMSGRGFVEPHHSHLPRRTRMRVVSRSRSRRRSRSSSSSSWARSSRSRTRMEVGKVDEAQESPQPQPSTQDENPHHAPAPEEPEADDDDDAETDFDSNKTEDGFLHETESVHRANAQKELLSALERGKMRPSYAYTLERLLGPSFNAPRTPQLESNPLLASMTIPEPQATPGAGPLTKDSTTSQHLQPHVGNLPRRRKTIQASYKRAYIDRRTPRSVSQGVSTLRRSLSNDDYNDDEGLGGREEEVRGRDRRGFSLERIGSLREDGGEDGLANGYGHPHPRLDSSRPPRSVPPGYRSTSVSVSKRVDQREPLRERMKLQEVGRGVWIGVCDEDIRLRCRKGNTEEEKGGDGNEEEWRGRKGWDGGSVSQNATTNIWEDVEREIDTLSHSTHPTKKRRRIRGILTIDETDSLSSSPTASSPALSSSKPPPPPPNGSLQNLCLTVPSLSSLASKRKGGEPIEIARGCTRLSVEQMKEGCKFMGVVLSSRSVSGDVREREGRGGEDSEEPITLLLASNEECMVDVMSMALCYLVVQEIGGGAGGCSGLGREGGEDGESEVVEERVVGEEERMVESQPAPPGENAPGSDALDPPTTTARLNLDPTSPSVLSPCATVRPSVGVEEDLSRVEGKVVHSAEGGDERGLKDEHWDGGMKDRGERRVEGHGGPEVAQEGSRDEADNSRVDVEPLRPVGSLEGNTTSADDSTAPTAMDESATSTTTEDHSTTLPRFEGEDEEGYTPVHRLMWKLHDEYEVRVIRPVKPLAEGEDEEVDVVGLDGEAGDEKGGAQVYMNGIFTPPQLNTAKFSNSKPVSKLGQPDFQSSEPRPSQPGPEVPREPVPRNPDLQSRQFLPSTSVFCTSTRIVRVRLREEWRGLVGYEGGVRVWEGVRGFAEI</sequence>
<keyword evidence="3" id="KW-1185">Reference proteome</keyword>
<feature type="compositionally biased region" description="Low complexity" evidence="1">
    <location>
        <begin position="1"/>
        <end position="14"/>
    </location>
</feature>
<feature type="compositionally biased region" description="Low complexity" evidence="1">
    <location>
        <begin position="508"/>
        <end position="523"/>
    </location>
</feature>
<feature type="region of interest" description="Disordered" evidence="1">
    <location>
        <begin position="644"/>
        <end position="830"/>
    </location>
</feature>
<feature type="compositionally biased region" description="Polar residues" evidence="1">
    <location>
        <begin position="159"/>
        <end position="169"/>
    </location>
</feature>
<feature type="compositionally biased region" description="Basic and acidic residues" evidence="1">
    <location>
        <begin position="194"/>
        <end position="210"/>
    </location>
</feature>
<feature type="region of interest" description="Disordered" evidence="1">
    <location>
        <begin position="485"/>
        <end position="536"/>
    </location>
</feature>
<feature type="compositionally biased region" description="Basic and acidic residues" evidence="1">
    <location>
        <begin position="656"/>
        <end position="668"/>
    </location>
</feature>
<feature type="compositionally biased region" description="Basic residues" evidence="1">
    <location>
        <begin position="111"/>
        <end position="132"/>
    </location>
</feature>
<reference evidence="2 3" key="1">
    <citation type="journal article" date="2010" name="Proc. Natl. Acad. Sci. U.S.A.">
        <title>Insights into evolution of multicellular fungi from the assembled chromosomes of the mushroom Coprinopsis cinerea (Coprinus cinereus).</title>
        <authorList>
            <person name="Stajich J.E."/>
            <person name="Wilke S.K."/>
            <person name="Ahren D."/>
            <person name="Au C.H."/>
            <person name="Birren B.W."/>
            <person name="Borodovsky M."/>
            <person name="Burns C."/>
            <person name="Canback B."/>
            <person name="Casselton L.A."/>
            <person name="Cheng C.K."/>
            <person name="Deng J."/>
            <person name="Dietrich F.S."/>
            <person name="Fargo D.C."/>
            <person name="Farman M.L."/>
            <person name="Gathman A.C."/>
            <person name="Goldberg J."/>
            <person name="Guigo R."/>
            <person name="Hoegger P.J."/>
            <person name="Hooker J.B."/>
            <person name="Huggins A."/>
            <person name="James T.Y."/>
            <person name="Kamada T."/>
            <person name="Kilaru S."/>
            <person name="Kodira C."/>
            <person name="Kues U."/>
            <person name="Kupfer D."/>
            <person name="Kwan H.S."/>
            <person name="Lomsadze A."/>
            <person name="Li W."/>
            <person name="Lilly W.W."/>
            <person name="Ma L.J."/>
            <person name="Mackey A.J."/>
            <person name="Manning G."/>
            <person name="Martin F."/>
            <person name="Muraguchi H."/>
            <person name="Natvig D.O."/>
            <person name="Palmerini H."/>
            <person name="Ramesh M.A."/>
            <person name="Rehmeyer C.J."/>
            <person name="Roe B.A."/>
            <person name="Shenoy N."/>
            <person name="Stanke M."/>
            <person name="Ter-Hovhannisyan V."/>
            <person name="Tunlid A."/>
            <person name="Velagapudi R."/>
            <person name="Vision T.J."/>
            <person name="Zeng Q."/>
            <person name="Zolan M.E."/>
            <person name="Pukkila P.J."/>
        </authorList>
    </citation>
    <scope>NUCLEOTIDE SEQUENCE [LARGE SCALE GENOMIC DNA]</scope>
    <source>
        <strain evidence="3">Okayama-7 / 130 / ATCC MYA-4618 / FGSC 9003</strain>
    </source>
</reference>
<feature type="compositionally biased region" description="Low complexity" evidence="1">
    <location>
        <begin position="793"/>
        <end position="813"/>
    </location>
</feature>
<evidence type="ECO:0000256" key="1">
    <source>
        <dbReference type="SAM" id="MobiDB-lite"/>
    </source>
</evidence>
<feature type="compositionally biased region" description="Polar residues" evidence="1">
    <location>
        <begin position="313"/>
        <end position="329"/>
    </location>
</feature>
<feature type="compositionally biased region" description="Polar residues" evidence="1">
    <location>
        <begin position="895"/>
        <end position="904"/>
    </location>
</feature>
<dbReference type="EMBL" id="AACS02000003">
    <property type="protein sequence ID" value="EAU92063.1"/>
    <property type="molecule type" value="Genomic_DNA"/>
</dbReference>
<dbReference type="GeneID" id="6006278"/>
<feature type="region of interest" description="Disordered" evidence="1">
    <location>
        <begin position="267"/>
        <end position="290"/>
    </location>
</feature>
<comment type="caution">
    <text evidence="2">The sequence shown here is derived from an EMBL/GenBank/DDBJ whole genome shotgun (WGS) entry which is preliminary data.</text>
</comment>
<protein>
    <submittedName>
        <fullName evidence="2">Uncharacterized protein</fullName>
    </submittedName>
</protein>
<dbReference type="KEGG" id="cci:CC1G_06050"/>
<feature type="compositionally biased region" description="Basic and acidic residues" evidence="1">
    <location>
        <begin position="440"/>
        <end position="460"/>
    </location>
</feature>
<feature type="compositionally biased region" description="Basic and acidic residues" evidence="1">
    <location>
        <begin position="25"/>
        <end position="34"/>
    </location>
</feature>
<evidence type="ECO:0000313" key="2">
    <source>
        <dbReference type="EMBL" id="EAU92063.1"/>
    </source>
</evidence>
<organism evidence="2 3">
    <name type="scientific">Coprinopsis cinerea (strain Okayama-7 / 130 / ATCC MYA-4618 / FGSC 9003)</name>
    <name type="common">Inky cap fungus</name>
    <name type="synonym">Hormographiella aspergillata</name>
    <dbReference type="NCBI Taxonomy" id="240176"/>
    <lineage>
        <taxon>Eukaryota</taxon>
        <taxon>Fungi</taxon>
        <taxon>Dikarya</taxon>
        <taxon>Basidiomycota</taxon>
        <taxon>Agaricomycotina</taxon>
        <taxon>Agaricomycetes</taxon>
        <taxon>Agaricomycetidae</taxon>
        <taxon>Agaricales</taxon>
        <taxon>Agaricineae</taxon>
        <taxon>Psathyrellaceae</taxon>
        <taxon>Coprinopsis</taxon>
    </lineage>
</organism>
<dbReference type="AlphaFoldDB" id="A8N4H3"/>
<dbReference type="RefSeq" id="XP_001829841.1">
    <property type="nucleotide sequence ID" value="XM_001829789.2"/>
</dbReference>
<gene>
    <name evidence="2" type="ORF">CC1G_06050</name>
</gene>
<dbReference type="InParanoid" id="A8N4H3"/>
<feature type="compositionally biased region" description="Basic and acidic residues" evidence="1">
    <location>
        <begin position="337"/>
        <end position="363"/>
    </location>
</feature>
<feature type="region of interest" description="Disordered" evidence="1">
    <location>
        <begin position="303"/>
        <end position="407"/>
    </location>
</feature>
<evidence type="ECO:0000313" key="3">
    <source>
        <dbReference type="Proteomes" id="UP000001861"/>
    </source>
</evidence>
<name>A8N4H3_COPC7</name>
<feature type="compositionally biased region" description="Basic and acidic residues" evidence="1">
    <location>
        <begin position="719"/>
        <end position="760"/>
    </location>
</feature>